<dbReference type="FunFam" id="3.30.830.10:FF:000013">
    <property type="entry name" value="Mitochondrial presequence protease"/>
    <property type="match status" value="1"/>
</dbReference>
<keyword evidence="5" id="KW-0479">Metal-binding</keyword>
<keyword evidence="8" id="KW-0482">Metalloprotease</keyword>
<dbReference type="PANTHER" id="PTHR43016">
    <property type="entry name" value="PRESEQUENCE PROTEASE"/>
    <property type="match status" value="1"/>
</dbReference>
<proteinExistence type="inferred from homology"/>
<evidence type="ECO:0000256" key="5">
    <source>
        <dbReference type="ARBA" id="ARBA00022723"/>
    </source>
</evidence>
<name>A0A7R9L6M5_9ACAR</name>
<evidence type="ECO:0000256" key="9">
    <source>
        <dbReference type="ARBA" id="ARBA00023128"/>
    </source>
</evidence>
<evidence type="ECO:0000256" key="7">
    <source>
        <dbReference type="ARBA" id="ARBA00022833"/>
    </source>
</evidence>
<protein>
    <recommendedName>
        <fullName evidence="10">Peptidase M16C associated domain-containing protein</fullName>
    </recommendedName>
</protein>
<keyword evidence="4" id="KW-0645">Protease</keyword>
<evidence type="ECO:0000259" key="10">
    <source>
        <dbReference type="SMART" id="SM01264"/>
    </source>
</evidence>
<comment type="subcellular location">
    <subcellularLocation>
        <location evidence="2">Mitochondrion</location>
    </subcellularLocation>
</comment>
<evidence type="ECO:0000256" key="8">
    <source>
        <dbReference type="ARBA" id="ARBA00023049"/>
    </source>
</evidence>
<comment type="cofactor">
    <cofactor evidence="1">
        <name>Zn(2+)</name>
        <dbReference type="ChEBI" id="CHEBI:29105"/>
    </cofactor>
</comment>
<keyword evidence="12" id="KW-1185">Reference proteome</keyword>
<dbReference type="GO" id="GO:0005759">
    <property type="term" value="C:mitochondrial matrix"/>
    <property type="evidence" value="ECO:0007669"/>
    <property type="project" value="TreeGrafter"/>
</dbReference>
<dbReference type="Proteomes" id="UP000759131">
    <property type="component" value="Unassembled WGS sequence"/>
</dbReference>
<dbReference type="GO" id="GO:0016485">
    <property type="term" value="P:protein processing"/>
    <property type="evidence" value="ECO:0007669"/>
    <property type="project" value="TreeGrafter"/>
</dbReference>
<evidence type="ECO:0000256" key="1">
    <source>
        <dbReference type="ARBA" id="ARBA00001947"/>
    </source>
</evidence>
<feature type="domain" description="Peptidase M16C associated" evidence="10">
    <location>
        <begin position="194"/>
        <end position="445"/>
    </location>
</feature>
<dbReference type="PANTHER" id="PTHR43016:SF13">
    <property type="entry name" value="PRESEQUENCE PROTEASE, MITOCHONDRIAL"/>
    <property type="match status" value="1"/>
</dbReference>
<organism evidence="11">
    <name type="scientific">Medioppia subpectinata</name>
    <dbReference type="NCBI Taxonomy" id="1979941"/>
    <lineage>
        <taxon>Eukaryota</taxon>
        <taxon>Metazoa</taxon>
        <taxon>Ecdysozoa</taxon>
        <taxon>Arthropoda</taxon>
        <taxon>Chelicerata</taxon>
        <taxon>Arachnida</taxon>
        <taxon>Acari</taxon>
        <taxon>Acariformes</taxon>
        <taxon>Sarcoptiformes</taxon>
        <taxon>Oribatida</taxon>
        <taxon>Brachypylina</taxon>
        <taxon>Oppioidea</taxon>
        <taxon>Oppiidae</taxon>
        <taxon>Medioppia</taxon>
    </lineage>
</organism>
<accession>A0A7R9L6M5</accession>
<evidence type="ECO:0000313" key="12">
    <source>
        <dbReference type="Proteomes" id="UP000759131"/>
    </source>
</evidence>
<dbReference type="InterPro" id="IPR011249">
    <property type="entry name" value="Metalloenz_LuxS/M16"/>
</dbReference>
<dbReference type="Gene3D" id="3.30.830.10">
    <property type="entry name" value="Metalloenzyme, LuxS/M16 peptidase-like"/>
    <property type="match status" value="3"/>
</dbReference>
<feature type="non-terminal residue" evidence="11">
    <location>
        <position position="1"/>
    </location>
</feature>
<comment type="similarity">
    <text evidence="3">Belongs to the peptidase M16 family. PreP subfamily.</text>
</comment>
<dbReference type="InterPro" id="IPR055130">
    <property type="entry name" value="PreP_C"/>
</dbReference>
<keyword evidence="9" id="KW-0496">Mitochondrion</keyword>
<evidence type="ECO:0000256" key="3">
    <source>
        <dbReference type="ARBA" id="ARBA00007575"/>
    </source>
</evidence>
<dbReference type="EMBL" id="CAJPIZ010018308">
    <property type="protein sequence ID" value="CAG2116476.1"/>
    <property type="molecule type" value="Genomic_DNA"/>
</dbReference>
<keyword evidence="6" id="KW-0378">Hydrolase</keyword>
<dbReference type="GO" id="GO:0046872">
    <property type="term" value="F:metal ion binding"/>
    <property type="evidence" value="ECO:0007669"/>
    <property type="project" value="UniProtKB-KW"/>
</dbReference>
<sequence>IESQPDPLAPFADKQTTVSVSFLLENITNTHENFTLAILCSLLMDGPNAPLYQALIDSGLGSDFSPNSGFSNYTKQSFFSIGLQGIAKNQVNFVMKAVDTALKNAASDGFPDERIEAILHRVELSTKHQTSNYGLGLAMNVNTIWMHDDNPIAGLRVNEHVNRFRQQMKENPKFLRNKIKEYFISNTHRLVLEMNPSKDYENNLKIEEQKVLKEKVSKLTERDLKEIYENGLELERMQKNKDDASVLPTLSVKKDISRNFNATNIETTKILNAGIQWAAQPTNGITYFNAIMKPKPKAFPRHLVPYLPVFSQLVTKLGAGELDRKQLDQEIQMRTGGLQMSVHVSDHPSEFDLYEKGLIISSHCLDRNVEQMFKLWTDIFNRIRFDDDYDHLSQLIRMCSAELAQSLPHYGHKYAMQRSSASLGGSYKFRELTSGLSSVSHFRSLASLEDCKPVVDHLKSIATLLLNSDSIRCSINAEAPTIRSSLQTIERFIHSIKQKPETTHQTEESPNSDIPGIDHVNEHHVYPFANNYLAKSVFCAPFAHKDYAKLKIASKLVSTKYLHREIREKGGAYGGGSKLTSGGVYTYYSYRDPNIDQTIDAFNGSAEWLTDGNHYNDQDIDEAKLSIFQEVDHPIMPSEQGLEFFVNGIDDQMKHDYRMRLLDVSKGDIEEVAKRMASILSSGKPSLAAFLRAVSTAFITKFT</sequence>
<dbReference type="InterPro" id="IPR013578">
    <property type="entry name" value="Peptidase_M16C_assoc"/>
</dbReference>
<gene>
    <name evidence="11" type="ORF">OSB1V03_LOCUS16435</name>
</gene>
<dbReference type="SUPFAM" id="SSF63411">
    <property type="entry name" value="LuxS/MPP-like metallohydrolase"/>
    <property type="match status" value="3"/>
</dbReference>
<dbReference type="EMBL" id="OC872883">
    <property type="protein sequence ID" value="CAD7636046.1"/>
    <property type="molecule type" value="Genomic_DNA"/>
</dbReference>
<dbReference type="OrthoDB" id="10250783at2759"/>
<dbReference type="Pfam" id="PF05193">
    <property type="entry name" value="Peptidase_M16_C"/>
    <property type="match status" value="1"/>
</dbReference>
<dbReference type="Pfam" id="PF08367">
    <property type="entry name" value="M16C_assoc"/>
    <property type="match status" value="1"/>
</dbReference>
<keyword evidence="7" id="KW-0862">Zinc</keyword>
<evidence type="ECO:0000256" key="2">
    <source>
        <dbReference type="ARBA" id="ARBA00004173"/>
    </source>
</evidence>
<dbReference type="AlphaFoldDB" id="A0A7R9L6M5"/>
<dbReference type="FunFam" id="3.30.830.10:FF:000009">
    <property type="entry name" value="Presequence protease, mitochondrial"/>
    <property type="match status" value="1"/>
</dbReference>
<evidence type="ECO:0000256" key="4">
    <source>
        <dbReference type="ARBA" id="ARBA00022670"/>
    </source>
</evidence>
<dbReference type="InterPro" id="IPR007863">
    <property type="entry name" value="Peptidase_M16_C"/>
</dbReference>
<reference evidence="11" key="1">
    <citation type="submission" date="2020-11" db="EMBL/GenBank/DDBJ databases">
        <authorList>
            <person name="Tran Van P."/>
        </authorList>
    </citation>
    <scope>NUCLEOTIDE SEQUENCE</scope>
</reference>
<dbReference type="SMART" id="SM01264">
    <property type="entry name" value="M16C_associated"/>
    <property type="match status" value="1"/>
</dbReference>
<evidence type="ECO:0000256" key="6">
    <source>
        <dbReference type="ARBA" id="ARBA00022801"/>
    </source>
</evidence>
<dbReference type="Pfam" id="PF22516">
    <property type="entry name" value="PreP_C"/>
    <property type="match status" value="1"/>
</dbReference>
<evidence type="ECO:0000313" key="11">
    <source>
        <dbReference type="EMBL" id="CAD7636046.1"/>
    </source>
</evidence>
<dbReference type="GO" id="GO:0004222">
    <property type="term" value="F:metalloendopeptidase activity"/>
    <property type="evidence" value="ECO:0007669"/>
    <property type="project" value="TreeGrafter"/>
</dbReference>